<dbReference type="PROSITE" id="PS50022">
    <property type="entry name" value="FA58C_3"/>
    <property type="match status" value="1"/>
</dbReference>
<reference evidence="5 6" key="1">
    <citation type="submission" date="2016-10" db="EMBL/GenBank/DDBJ databases">
        <authorList>
            <person name="de Groot N.N."/>
        </authorList>
    </citation>
    <scope>NUCLEOTIDE SEQUENCE [LARGE SCALE GENOMIC DNA]</scope>
    <source>
        <strain evidence="5 6">NLAE-zl-G339</strain>
    </source>
</reference>
<protein>
    <submittedName>
        <fullName evidence="3">Discoidin domain-containing protein</fullName>
    </submittedName>
    <submittedName>
        <fullName evidence="5">F5/8 type C domain-containing protein</fullName>
    </submittedName>
</protein>
<reference evidence="3" key="4">
    <citation type="submission" date="2023-08" db="EMBL/GenBank/DDBJ databases">
        <title>Mucin Metabolism Genes Underlie the Key Renovations of Bacteroides xylanisolvens Genomes in Captive Great Apes.</title>
        <authorList>
            <person name="Nishida A.H."/>
        </authorList>
    </citation>
    <scope>NUCLEOTIDE SEQUENCE</scope>
    <source>
        <strain evidence="3">P13.H9</strain>
    </source>
</reference>
<dbReference type="EMBL" id="FNRP01000022">
    <property type="protein sequence ID" value="SEB00085.1"/>
    <property type="molecule type" value="Genomic_DNA"/>
</dbReference>
<dbReference type="RefSeq" id="WP_074707391.1">
    <property type="nucleotide sequence ID" value="NZ_FNRP01000022.1"/>
</dbReference>
<dbReference type="InterPro" id="IPR008979">
    <property type="entry name" value="Galactose-bd-like_sf"/>
</dbReference>
<keyword evidence="1" id="KW-0732">Signal</keyword>
<feature type="domain" description="F5/8 type C" evidence="2">
    <location>
        <begin position="43"/>
        <end position="206"/>
    </location>
</feature>
<dbReference type="Proteomes" id="UP000183040">
    <property type="component" value="Unassembled WGS sequence"/>
</dbReference>
<feature type="chain" id="PRO_5010241895" evidence="1">
    <location>
        <begin position="24"/>
        <end position="382"/>
    </location>
</feature>
<dbReference type="Pfam" id="PF00754">
    <property type="entry name" value="F5_F8_type_C"/>
    <property type="match status" value="2"/>
</dbReference>
<dbReference type="Proteomes" id="UP001198461">
    <property type="component" value="Unassembled WGS sequence"/>
</dbReference>
<reference evidence="7" key="2">
    <citation type="submission" date="2017-04" db="EMBL/GenBank/DDBJ databases">
        <title>Function of individual gut microbiota members based on whole genome sequencing of pure cultures obtained from chicken caecum.</title>
        <authorList>
            <person name="Medvecky M."/>
            <person name="Cejkova D."/>
            <person name="Polansky O."/>
            <person name="Karasova D."/>
            <person name="Kubasova T."/>
            <person name="Cizek A."/>
            <person name="Rychlik I."/>
        </authorList>
    </citation>
    <scope>NUCLEOTIDE SEQUENCE [LARGE SCALE GENOMIC DNA]</scope>
    <source>
        <strain evidence="7">An109</strain>
    </source>
</reference>
<evidence type="ECO:0000313" key="3">
    <source>
        <dbReference type="EMBL" id="MCA4705654.1"/>
    </source>
</evidence>
<sequence length="382" mass="42679">MKNIYWHQIVGILLMLCISTNFISCSSDEYNPLGQPEEKSNGGDSPDTEYDKNLAFEANVTASSYADGEAGNPFNIVDGKLSELNHSFSFMQKTTKEDQWIKIKLNKKQKVNEVKVYPKLGGEGIEGYPLGFIIQVSLDGESWTDVYSATNVIMPNTTRGEVYRFKDVEAEYIRFYVTDLRHVENMWTPVGGIYDAQLAEIEVYLRKESGSGEDDGPKTNYNLAIDGIATTANVIEENKGAERAIDGIRDQVSNFFGTQSQESPYTVDLTVELSQLQEINEVILYPRIGGSEEEPVTEGFPVDFTVDISKDNINWVTVVDKTGFPVPTPIAGLGVSFKFKNTEAKYVRLNATGLQHIVNMWTPPGGVYAFQLAEMEIYLDKE</sequence>
<gene>
    <name evidence="4" type="ORF">B5E52_03155</name>
    <name evidence="3" type="ORF">LD004_18800</name>
    <name evidence="5" type="ORF">SAMN04487924_12237</name>
</gene>
<evidence type="ECO:0000313" key="4">
    <source>
        <dbReference type="EMBL" id="OUQ73529.1"/>
    </source>
</evidence>
<dbReference type="Gene3D" id="2.60.120.260">
    <property type="entry name" value="Galactose-binding domain-like"/>
    <property type="match status" value="2"/>
</dbReference>
<dbReference type="AlphaFoldDB" id="A0A1H4FRZ0"/>
<dbReference type="Proteomes" id="UP000196036">
    <property type="component" value="Unassembled WGS sequence"/>
</dbReference>
<evidence type="ECO:0000313" key="7">
    <source>
        <dbReference type="Proteomes" id="UP000196036"/>
    </source>
</evidence>
<evidence type="ECO:0000313" key="6">
    <source>
        <dbReference type="Proteomes" id="UP000183040"/>
    </source>
</evidence>
<dbReference type="SUPFAM" id="SSF49785">
    <property type="entry name" value="Galactose-binding domain-like"/>
    <property type="match status" value="2"/>
</dbReference>
<feature type="signal peptide" evidence="1">
    <location>
        <begin position="1"/>
        <end position="23"/>
    </location>
</feature>
<organism evidence="5 6">
    <name type="scientific">Bacteroides xylanisolvens</name>
    <dbReference type="NCBI Taxonomy" id="371601"/>
    <lineage>
        <taxon>Bacteria</taxon>
        <taxon>Pseudomonadati</taxon>
        <taxon>Bacteroidota</taxon>
        <taxon>Bacteroidia</taxon>
        <taxon>Bacteroidales</taxon>
        <taxon>Bacteroidaceae</taxon>
        <taxon>Bacteroides</taxon>
    </lineage>
</organism>
<dbReference type="EMBL" id="JAIWYE010000033">
    <property type="protein sequence ID" value="MCA4705654.1"/>
    <property type="molecule type" value="Genomic_DNA"/>
</dbReference>
<dbReference type="EMBL" id="NFLW01000004">
    <property type="protein sequence ID" value="OUQ73529.1"/>
    <property type="molecule type" value="Genomic_DNA"/>
</dbReference>
<name>A0A1H4FRZ0_9BACE</name>
<proteinExistence type="predicted"/>
<dbReference type="InterPro" id="IPR000421">
    <property type="entry name" value="FA58C"/>
</dbReference>
<reference evidence="4" key="3">
    <citation type="journal article" date="2018" name="BMC Genomics">
        <title>Whole genome sequencing and function prediction of 133 gut anaerobes isolated from chicken caecum in pure cultures.</title>
        <authorList>
            <person name="Medvecky M."/>
            <person name="Cejkova D."/>
            <person name="Polansky O."/>
            <person name="Karasova D."/>
            <person name="Kubasova T."/>
            <person name="Cizek A."/>
            <person name="Rychlik I."/>
        </authorList>
    </citation>
    <scope>NUCLEOTIDE SEQUENCE</scope>
    <source>
        <strain evidence="4">An109</strain>
    </source>
</reference>
<accession>A0A1H4FRZ0</accession>
<evidence type="ECO:0000259" key="2">
    <source>
        <dbReference type="PROSITE" id="PS50022"/>
    </source>
</evidence>
<evidence type="ECO:0000256" key="1">
    <source>
        <dbReference type="SAM" id="SignalP"/>
    </source>
</evidence>
<evidence type="ECO:0000313" key="5">
    <source>
        <dbReference type="EMBL" id="SEB00085.1"/>
    </source>
</evidence>